<sequence>MSTTTLKATSLTDLPREIVNEIFSYFCLHCRGELEPAKGVGTTHQLRRQRPPQQRDQKSWYSLDKHALFSLALSCKTLHPIAENCLYHEFAPGYGDSAISDLYTFKGRLNQFMRTIGSRKDLAEKVSMVFLHRKNSENTDIAQTVVSLQQGASDLGVDLAAAWQRRAEHGLDGITLAWTDHEFYTYFLTKGYQEQYFEPEKEGIRGASLSPFSPLLETVYHELTPILIALLPKLKHLSLENYHSYRLWSNDDPFKALGVEDLPNLLTLETCAESHWLVEKASKLQELNLNCKHTAYLNVDSRIGQNPQCTTLRLVGTGHGRKDLNRALSLTSKSLRSLIYEDAWNHRDEHFNADHIVDILHDHKRTLEILHLDFQGGVWNEYYTESFETAYSPTFTLEGFENLRHVFLSTGILFEVPLYSDLEAEGLEDTNSQSLPLPTVSSHADAISRRLPPSIVSLHLAWDRADIKHIEQGLEGLADAKRVHSGRFPQLRRVGLYYPGNLSEAVHQSMHAAGIDFAYEHWPAYFEITEGEYKRRDYST</sequence>
<keyword evidence="2" id="KW-1185">Reference proteome</keyword>
<evidence type="ECO:0000313" key="2">
    <source>
        <dbReference type="Proteomes" id="UP000605986"/>
    </source>
</evidence>
<evidence type="ECO:0008006" key="3">
    <source>
        <dbReference type="Google" id="ProtNLM"/>
    </source>
</evidence>
<accession>A0A8H4KH59</accession>
<gene>
    <name evidence="1" type="ORF">F53441_7591</name>
</gene>
<dbReference type="AlphaFoldDB" id="A0A8H4KH59"/>
<dbReference type="EMBL" id="JAADJG010000307">
    <property type="protein sequence ID" value="KAF4449079.1"/>
    <property type="molecule type" value="Genomic_DNA"/>
</dbReference>
<proteinExistence type="predicted"/>
<evidence type="ECO:0000313" key="1">
    <source>
        <dbReference type="EMBL" id="KAF4449079.1"/>
    </source>
</evidence>
<reference evidence="1" key="1">
    <citation type="submission" date="2020-01" db="EMBL/GenBank/DDBJ databases">
        <title>Identification and distribution of gene clusters putatively required for synthesis of sphingolipid metabolism inhibitors in phylogenetically diverse species of the filamentous fungus Fusarium.</title>
        <authorList>
            <person name="Kim H.-S."/>
            <person name="Busman M."/>
            <person name="Brown D.W."/>
            <person name="Divon H."/>
            <person name="Uhlig S."/>
            <person name="Proctor R.H."/>
        </authorList>
    </citation>
    <scope>NUCLEOTIDE SEQUENCE</scope>
    <source>
        <strain evidence="1">NRRL 53441</strain>
    </source>
</reference>
<comment type="caution">
    <text evidence="1">The sequence shown here is derived from an EMBL/GenBank/DDBJ whole genome shotgun (WGS) entry which is preliminary data.</text>
</comment>
<protein>
    <recommendedName>
        <fullName evidence="3">F-box domain-containing protein</fullName>
    </recommendedName>
</protein>
<organism evidence="1 2">
    <name type="scientific">Fusarium austroafricanum</name>
    <dbReference type="NCBI Taxonomy" id="2364996"/>
    <lineage>
        <taxon>Eukaryota</taxon>
        <taxon>Fungi</taxon>
        <taxon>Dikarya</taxon>
        <taxon>Ascomycota</taxon>
        <taxon>Pezizomycotina</taxon>
        <taxon>Sordariomycetes</taxon>
        <taxon>Hypocreomycetidae</taxon>
        <taxon>Hypocreales</taxon>
        <taxon>Nectriaceae</taxon>
        <taxon>Fusarium</taxon>
        <taxon>Fusarium concolor species complex</taxon>
    </lineage>
</organism>
<dbReference type="OrthoDB" id="2520703at2759"/>
<dbReference type="Proteomes" id="UP000605986">
    <property type="component" value="Unassembled WGS sequence"/>
</dbReference>
<name>A0A8H4KH59_9HYPO</name>